<sequence>MFEQITAVVKSLLDKLSQTFITQQQLAEQEAEKLARTQDRVVSKYMQAQKHLS</sequence>
<gene>
    <name evidence="1" type="ORF">IPJ38_02835</name>
</gene>
<dbReference type="AlphaFoldDB" id="A0A935JUW9"/>
<proteinExistence type="predicted"/>
<dbReference type="EMBL" id="JADJMS010000006">
    <property type="protein sequence ID" value="MBK7414203.1"/>
    <property type="molecule type" value="Genomic_DNA"/>
</dbReference>
<accession>A0A935JUW9</accession>
<reference evidence="1 2" key="1">
    <citation type="submission" date="2020-10" db="EMBL/GenBank/DDBJ databases">
        <title>Connecting structure to function with the recovery of over 1000 high-quality activated sludge metagenome-assembled genomes encoding full-length rRNA genes using long-read sequencing.</title>
        <authorList>
            <person name="Singleton C.M."/>
            <person name="Petriglieri F."/>
            <person name="Kristensen J.M."/>
            <person name="Kirkegaard R.H."/>
            <person name="Michaelsen T.Y."/>
            <person name="Andersen M.H."/>
            <person name="Karst S.M."/>
            <person name="Dueholm M.S."/>
            <person name="Nielsen P.H."/>
            <person name="Albertsen M."/>
        </authorList>
    </citation>
    <scope>NUCLEOTIDE SEQUENCE [LARGE SCALE GENOMIC DNA]</scope>
    <source>
        <strain evidence="1">EsbW_18-Q3-R4-48_BATAC.463</strain>
    </source>
</reference>
<evidence type="ECO:0000313" key="1">
    <source>
        <dbReference type="EMBL" id="MBK7414203.1"/>
    </source>
</evidence>
<organism evidence="1 2">
    <name type="scientific">Candidatus Dechloromonas phosphorivorans</name>
    <dbReference type="NCBI Taxonomy" id="2899244"/>
    <lineage>
        <taxon>Bacteria</taxon>
        <taxon>Pseudomonadati</taxon>
        <taxon>Pseudomonadota</taxon>
        <taxon>Betaproteobacteria</taxon>
        <taxon>Rhodocyclales</taxon>
        <taxon>Azonexaceae</taxon>
        <taxon>Dechloromonas</taxon>
    </lineage>
</organism>
<evidence type="ECO:0000313" key="2">
    <source>
        <dbReference type="Proteomes" id="UP000739411"/>
    </source>
</evidence>
<protein>
    <submittedName>
        <fullName evidence="1">Uncharacterized protein</fullName>
    </submittedName>
</protein>
<comment type="caution">
    <text evidence="1">The sequence shown here is derived from an EMBL/GenBank/DDBJ whole genome shotgun (WGS) entry which is preliminary data.</text>
</comment>
<dbReference type="Proteomes" id="UP000739411">
    <property type="component" value="Unassembled WGS sequence"/>
</dbReference>
<name>A0A935JUW9_9RHOO</name>